<dbReference type="Gene3D" id="3.90.220.20">
    <property type="entry name" value="DNA methylase specificity domains"/>
    <property type="match status" value="2"/>
</dbReference>
<dbReference type="GO" id="GO:0009307">
    <property type="term" value="P:DNA restriction-modification system"/>
    <property type="evidence" value="ECO:0007669"/>
    <property type="project" value="UniProtKB-KW"/>
</dbReference>
<dbReference type="CDD" id="cd17253">
    <property type="entry name" value="RMtype1_S_Eco933I-TRD2-CR2_like"/>
    <property type="match status" value="1"/>
</dbReference>
<dbReference type="RefSeq" id="WP_111469872.1">
    <property type="nucleotide sequence ID" value="NZ_QLIX01000006.1"/>
</dbReference>
<dbReference type="EMBL" id="QLIX01000006">
    <property type="protein sequence ID" value="RAI59121.1"/>
    <property type="molecule type" value="Genomic_DNA"/>
</dbReference>
<dbReference type="GO" id="GO:0003677">
    <property type="term" value="F:DNA binding"/>
    <property type="evidence" value="ECO:0007669"/>
    <property type="project" value="UniProtKB-KW"/>
</dbReference>
<proteinExistence type="inferred from homology"/>
<dbReference type="Pfam" id="PF01420">
    <property type="entry name" value="Methylase_S"/>
    <property type="match status" value="1"/>
</dbReference>
<evidence type="ECO:0000259" key="4">
    <source>
        <dbReference type="Pfam" id="PF01420"/>
    </source>
</evidence>
<comment type="caution">
    <text evidence="5">The sequence shown here is derived from an EMBL/GenBank/DDBJ whole genome shotgun (WGS) entry which is preliminary data.</text>
</comment>
<comment type="similarity">
    <text evidence="1">Belongs to the type-I restriction system S methylase family.</text>
</comment>
<gene>
    <name evidence="5" type="ORF">DOO78_11385</name>
</gene>
<dbReference type="InterPro" id="IPR044946">
    <property type="entry name" value="Restrct_endonuc_typeI_TRD_sf"/>
</dbReference>
<dbReference type="AlphaFoldDB" id="A0A327M736"/>
<keyword evidence="2" id="KW-0680">Restriction system</keyword>
<evidence type="ECO:0000313" key="5">
    <source>
        <dbReference type="EMBL" id="RAI59121.1"/>
    </source>
</evidence>
<keyword evidence="3" id="KW-0238">DNA-binding</keyword>
<dbReference type="OrthoDB" id="164285at2"/>
<sequence length="384" mass="41696">MSENLPTSWAVLPLARVADLQLGKMLDKAKNIEGQTHQYLRNVNVRWGCFDLSDLAVMRFTPNEAAKFSIADGDVLVCEGGEPGRAAVWRGGPTPLKFQKALHRVRPSSALLADWIAHYLTHIAQTSEIAQHFTGTTIKHLPAQALGGIEVPIPPPAEQRRIVARIEALFARTRQARADLLRIAPLAKHYQQRVLDSAFREGALDGWPETPLADIATETRNGISAKPANEPPGVPILRISAVRPGRVSLDDVRYHRPDSDLAAHPYLLRDGDLLFVRFNGNADLVAACGTVRGLSAPRVYPDKLIRMRLDPSVAIPEFVEAAVATTDARRNLAGSIKTAAGQHGISGTDLRRLCIALPSVDKQREVASALTVATVSAKSPSGKF</sequence>
<dbReference type="SUPFAM" id="SSF116734">
    <property type="entry name" value="DNA methylase specificity domain"/>
    <property type="match status" value="2"/>
</dbReference>
<reference evidence="6" key="1">
    <citation type="submission" date="2018-06" db="EMBL/GenBank/DDBJ databases">
        <authorList>
            <person name="Khan S.A."/>
        </authorList>
    </citation>
    <scope>NUCLEOTIDE SEQUENCE [LARGE SCALE GENOMIC DNA]</scope>
    <source>
        <strain evidence="6">DB-1506</strain>
    </source>
</reference>
<dbReference type="PANTHER" id="PTHR43140:SF1">
    <property type="entry name" value="TYPE I RESTRICTION ENZYME ECOKI SPECIFICITY SUBUNIT"/>
    <property type="match status" value="1"/>
</dbReference>
<name>A0A327M736_9PROT</name>
<dbReference type="Proteomes" id="UP000249065">
    <property type="component" value="Unassembled WGS sequence"/>
</dbReference>
<organism evidence="5 6">
    <name type="scientific">Roseicella frigidaeris</name>
    <dbReference type="NCBI Taxonomy" id="2230885"/>
    <lineage>
        <taxon>Bacteria</taxon>
        <taxon>Pseudomonadati</taxon>
        <taxon>Pseudomonadota</taxon>
        <taxon>Alphaproteobacteria</taxon>
        <taxon>Acetobacterales</taxon>
        <taxon>Roseomonadaceae</taxon>
        <taxon>Roseicella</taxon>
    </lineage>
</organism>
<feature type="domain" description="Type I restriction modification DNA specificity" evidence="4">
    <location>
        <begin position="8"/>
        <end position="171"/>
    </location>
</feature>
<evidence type="ECO:0000256" key="3">
    <source>
        <dbReference type="ARBA" id="ARBA00023125"/>
    </source>
</evidence>
<keyword evidence="6" id="KW-1185">Reference proteome</keyword>
<evidence type="ECO:0000256" key="1">
    <source>
        <dbReference type="ARBA" id="ARBA00010923"/>
    </source>
</evidence>
<evidence type="ECO:0000256" key="2">
    <source>
        <dbReference type="ARBA" id="ARBA00022747"/>
    </source>
</evidence>
<dbReference type="InterPro" id="IPR051212">
    <property type="entry name" value="Type-I_RE_S_subunit"/>
</dbReference>
<dbReference type="InterPro" id="IPR000055">
    <property type="entry name" value="Restrct_endonuc_typeI_TRD"/>
</dbReference>
<accession>A0A327M736</accession>
<dbReference type="PANTHER" id="PTHR43140">
    <property type="entry name" value="TYPE-1 RESTRICTION ENZYME ECOKI SPECIFICITY PROTEIN"/>
    <property type="match status" value="1"/>
</dbReference>
<protein>
    <recommendedName>
        <fullName evidence="4">Type I restriction modification DNA specificity domain-containing protein</fullName>
    </recommendedName>
</protein>
<evidence type="ECO:0000313" key="6">
    <source>
        <dbReference type="Proteomes" id="UP000249065"/>
    </source>
</evidence>